<name>A0A2P2GRY8_STREW</name>
<evidence type="ECO:0000313" key="1">
    <source>
        <dbReference type="EMBL" id="KKZ74263.1"/>
    </source>
</evidence>
<accession>A0A2P2GRY8</accession>
<proteinExistence type="predicted"/>
<reference evidence="1 2" key="1">
    <citation type="submission" date="2015-05" db="EMBL/GenBank/DDBJ databases">
        <title>Draft Genome assembly of Streptomyces showdoensis.</title>
        <authorList>
            <person name="Thapa K.K."/>
            <person name="Metsa-Ketela M."/>
        </authorList>
    </citation>
    <scope>NUCLEOTIDE SEQUENCE [LARGE SCALE GENOMIC DNA]</scope>
    <source>
        <strain evidence="1 2">ATCC 15227</strain>
    </source>
</reference>
<sequence>MEAELMALASAGATALVQQMVSDGWERARTRVAAFLAARSGADEQALGEELEAARDEVLRAERSGDEETADEARTEARTEWRARMRRSLLADPEAAAELQAILDELDGSGEAPQAHHTTVITNNLTGGVHHSFTLQVGTVGRINRIGNDDVSGTGGQGGPRP</sequence>
<gene>
    <name evidence="1" type="ORF">VO63_08985</name>
</gene>
<dbReference type="EMBL" id="LAQS01000010">
    <property type="protein sequence ID" value="KKZ74263.1"/>
    <property type="molecule type" value="Genomic_DNA"/>
</dbReference>
<organism evidence="1 2">
    <name type="scientific">Streptomyces showdoensis</name>
    <dbReference type="NCBI Taxonomy" id="68268"/>
    <lineage>
        <taxon>Bacteria</taxon>
        <taxon>Bacillati</taxon>
        <taxon>Actinomycetota</taxon>
        <taxon>Actinomycetes</taxon>
        <taxon>Kitasatosporales</taxon>
        <taxon>Streptomycetaceae</taxon>
        <taxon>Streptomyces</taxon>
    </lineage>
</organism>
<evidence type="ECO:0008006" key="3">
    <source>
        <dbReference type="Google" id="ProtNLM"/>
    </source>
</evidence>
<evidence type="ECO:0000313" key="2">
    <source>
        <dbReference type="Proteomes" id="UP000265325"/>
    </source>
</evidence>
<dbReference type="OrthoDB" id="3870696at2"/>
<protein>
    <recommendedName>
        <fullName evidence="3">CchlP</fullName>
    </recommendedName>
</protein>
<keyword evidence="2" id="KW-1185">Reference proteome</keyword>
<dbReference type="RefSeq" id="WP_046907098.1">
    <property type="nucleotide sequence ID" value="NZ_BAAAXG010000026.1"/>
</dbReference>
<dbReference type="AlphaFoldDB" id="A0A2P2GRY8"/>
<dbReference type="Proteomes" id="UP000265325">
    <property type="component" value="Unassembled WGS sequence"/>
</dbReference>
<comment type="caution">
    <text evidence="1">The sequence shown here is derived from an EMBL/GenBank/DDBJ whole genome shotgun (WGS) entry which is preliminary data.</text>
</comment>